<organism evidence="2 3">
    <name type="scientific">Candidatus Abyssobacteria bacterium SURF_17</name>
    <dbReference type="NCBI Taxonomy" id="2093361"/>
    <lineage>
        <taxon>Bacteria</taxon>
        <taxon>Pseudomonadati</taxon>
        <taxon>Candidatus Hydrogenedentota</taxon>
        <taxon>Candidatus Abyssobacteria</taxon>
    </lineage>
</organism>
<dbReference type="Gene3D" id="3.20.20.70">
    <property type="entry name" value="Aldolase class I"/>
    <property type="match status" value="1"/>
</dbReference>
<protein>
    <recommendedName>
        <fullName evidence="1">4Fe4S-binding SPASM domain-containing protein</fullName>
    </recommendedName>
</protein>
<feature type="domain" description="4Fe4S-binding SPASM" evidence="1">
    <location>
        <begin position="1"/>
        <end position="70"/>
    </location>
</feature>
<gene>
    <name evidence="2" type="ORF">C4532_16095</name>
</gene>
<dbReference type="SUPFAM" id="SSF102114">
    <property type="entry name" value="Radical SAM enzymes"/>
    <property type="match status" value="1"/>
</dbReference>
<proteinExistence type="predicted"/>
<reference evidence="2 3" key="1">
    <citation type="journal article" date="2017" name="ISME J.">
        <title>Energy and carbon metabolisms in a deep terrestrial subsurface fluid microbial community.</title>
        <authorList>
            <person name="Momper L."/>
            <person name="Jungbluth S.P."/>
            <person name="Lee M.D."/>
            <person name="Amend J.P."/>
        </authorList>
    </citation>
    <scope>NUCLEOTIDE SEQUENCE [LARGE SCALE GENOMIC DNA]</scope>
    <source>
        <strain evidence="2">SURF_17</strain>
    </source>
</reference>
<name>A0A419ES91_9BACT</name>
<dbReference type="InterPro" id="IPR058240">
    <property type="entry name" value="rSAM_sf"/>
</dbReference>
<dbReference type="Pfam" id="PF13186">
    <property type="entry name" value="SPASM"/>
    <property type="match status" value="1"/>
</dbReference>
<feature type="non-terminal residue" evidence="2">
    <location>
        <position position="1"/>
    </location>
</feature>
<dbReference type="InterPro" id="IPR013785">
    <property type="entry name" value="Aldolase_TIM"/>
</dbReference>
<dbReference type="InterPro" id="IPR023885">
    <property type="entry name" value="4Fe4S-binding_SPASM_dom"/>
</dbReference>
<evidence type="ECO:0000313" key="2">
    <source>
        <dbReference type="EMBL" id="RJP66336.1"/>
    </source>
</evidence>
<dbReference type="Proteomes" id="UP000285961">
    <property type="component" value="Unassembled WGS sequence"/>
</dbReference>
<sequence length="75" mass="8344">DGQVFPCVFTNLPITDASHLVNGIEQPLQHVTFGNVNECSLSRIWRKGTYAAFRHSHISDETAAPCRDCPKLYIG</sequence>
<evidence type="ECO:0000259" key="1">
    <source>
        <dbReference type="Pfam" id="PF13186"/>
    </source>
</evidence>
<evidence type="ECO:0000313" key="3">
    <source>
        <dbReference type="Proteomes" id="UP000285961"/>
    </source>
</evidence>
<accession>A0A419ES91</accession>
<dbReference type="EMBL" id="QZKI01000117">
    <property type="protein sequence ID" value="RJP66336.1"/>
    <property type="molecule type" value="Genomic_DNA"/>
</dbReference>
<dbReference type="AlphaFoldDB" id="A0A419ES91"/>
<comment type="caution">
    <text evidence="2">The sequence shown here is derived from an EMBL/GenBank/DDBJ whole genome shotgun (WGS) entry which is preliminary data.</text>
</comment>